<evidence type="ECO:0000313" key="3">
    <source>
        <dbReference type="Proteomes" id="UP000240535"/>
    </source>
</evidence>
<organism evidence="2 3">
    <name type="scientific">Campylobacter blaseri</name>
    <dbReference type="NCBI Taxonomy" id="2042961"/>
    <lineage>
        <taxon>Bacteria</taxon>
        <taxon>Pseudomonadati</taxon>
        <taxon>Campylobacterota</taxon>
        <taxon>Epsilonproteobacteria</taxon>
        <taxon>Campylobacterales</taxon>
        <taxon>Campylobacteraceae</taxon>
        <taxon>Campylobacter</taxon>
    </lineage>
</organism>
<keyword evidence="1" id="KW-0812">Transmembrane</keyword>
<feature type="transmembrane region" description="Helical" evidence="1">
    <location>
        <begin position="71"/>
        <end position="93"/>
    </location>
</feature>
<reference evidence="3" key="1">
    <citation type="submission" date="2017-10" db="EMBL/GenBank/DDBJ databases">
        <title>Campylobacter species from seals.</title>
        <authorList>
            <person name="Gilbert M.J."/>
            <person name="Zomer A.L."/>
            <person name="Timmerman A.J."/>
            <person name="Duim B."/>
            <person name="Wagenaar J.A."/>
        </authorList>
    </citation>
    <scope>NUCLEOTIDE SEQUENCE [LARGE SCALE GENOMIC DNA]</scope>
    <source>
        <strain evidence="3">17S00004-5</strain>
    </source>
</reference>
<name>A0A2P8R3B6_9BACT</name>
<sequence>MTTFFNVLDIIRIIVIIGTILFCISLWINKKKSFGQSLFYFAFALFFHILIPTEDIYSIGQLGEPGRGYPFYTASVFNLAFFVFIFLSFIYHLNFNKIKK</sequence>
<keyword evidence="1" id="KW-0472">Membrane</keyword>
<keyword evidence="3" id="KW-1185">Reference proteome</keyword>
<proteinExistence type="predicted"/>
<feature type="transmembrane region" description="Helical" evidence="1">
    <location>
        <begin position="6"/>
        <end position="27"/>
    </location>
</feature>
<feature type="transmembrane region" description="Helical" evidence="1">
    <location>
        <begin position="34"/>
        <end position="51"/>
    </location>
</feature>
<dbReference type="EMBL" id="PDHH01000001">
    <property type="protein sequence ID" value="PSM52990.1"/>
    <property type="molecule type" value="Genomic_DNA"/>
</dbReference>
<protein>
    <submittedName>
        <fullName evidence="2">Uncharacterized protein</fullName>
    </submittedName>
</protein>
<accession>A0A2P8R3B6</accession>
<gene>
    <name evidence="2" type="ORF">CQ405_00070</name>
</gene>
<evidence type="ECO:0000256" key="1">
    <source>
        <dbReference type="SAM" id="Phobius"/>
    </source>
</evidence>
<evidence type="ECO:0000313" key="2">
    <source>
        <dbReference type="EMBL" id="PSM52990.1"/>
    </source>
</evidence>
<dbReference type="AlphaFoldDB" id="A0A2P8R3B6"/>
<comment type="caution">
    <text evidence="2">The sequence shown here is derived from an EMBL/GenBank/DDBJ whole genome shotgun (WGS) entry which is preliminary data.</text>
</comment>
<keyword evidence="1" id="KW-1133">Transmembrane helix</keyword>
<dbReference type="Proteomes" id="UP000240535">
    <property type="component" value="Unassembled WGS sequence"/>
</dbReference>